<protein>
    <recommendedName>
        <fullName evidence="3">NAD dependent epimerase/dehydratase</fullName>
    </recommendedName>
</protein>
<dbReference type="EMBL" id="ML993579">
    <property type="protein sequence ID" value="KAF2173787.1"/>
    <property type="molecule type" value="Genomic_DNA"/>
</dbReference>
<keyword evidence="2" id="KW-1185">Reference proteome</keyword>
<dbReference type="OrthoDB" id="408152at2759"/>
<dbReference type="InterPro" id="IPR040632">
    <property type="entry name" value="Sulfotransfer_4"/>
</dbReference>
<dbReference type="Gene3D" id="3.40.50.300">
    <property type="entry name" value="P-loop containing nucleotide triphosphate hydrolases"/>
    <property type="match status" value="1"/>
</dbReference>
<evidence type="ECO:0000313" key="1">
    <source>
        <dbReference type="EMBL" id="KAF2173787.1"/>
    </source>
</evidence>
<evidence type="ECO:0008006" key="3">
    <source>
        <dbReference type="Google" id="ProtNLM"/>
    </source>
</evidence>
<dbReference type="PANTHER" id="PTHR36978">
    <property type="entry name" value="P-LOOP CONTAINING NUCLEOTIDE TRIPHOSPHATE HYDROLASE"/>
    <property type="match status" value="1"/>
</dbReference>
<dbReference type="AlphaFoldDB" id="A0A6A6D306"/>
<dbReference type="Proteomes" id="UP000799537">
    <property type="component" value="Unassembled WGS sequence"/>
</dbReference>
<dbReference type="GeneID" id="54556747"/>
<organism evidence="1 2">
    <name type="scientific">Zasmidium cellare ATCC 36951</name>
    <dbReference type="NCBI Taxonomy" id="1080233"/>
    <lineage>
        <taxon>Eukaryota</taxon>
        <taxon>Fungi</taxon>
        <taxon>Dikarya</taxon>
        <taxon>Ascomycota</taxon>
        <taxon>Pezizomycotina</taxon>
        <taxon>Dothideomycetes</taxon>
        <taxon>Dothideomycetidae</taxon>
        <taxon>Mycosphaerellales</taxon>
        <taxon>Mycosphaerellaceae</taxon>
        <taxon>Zasmidium</taxon>
    </lineage>
</organism>
<accession>A0A6A6D306</accession>
<gene>
    <name evidence="1" type="ORF">M409DRAFT_16059</name>
</gene>
<dbReference type="Pfam" id="PF17784">
    <property type="entry name" value="Sulfotransfer_4"/>
    <property type="match status" value="1"/>
</dbReference>
<proteinExistence type="predicted"/>
<dbReference type="RefSeq" id="XP_033674676.1">
    <property type="nucleotide sequence ID" value="XM_033803475.1"/>
</dbReference>
<dbReference type="SUPFAM" id="SSF52540">
    <property type="entry name" value="P-loop containing nucleoside triphosphate hydrolases"/>
    <property type="match status" value="1"/>
</dbReference>
<evidence type="ECO:0000313" key="2">
    <source>
        <dbReference type="Proteomes" id="UP000799537"/>
    </source>
</evidence>
<sequence length="280" mass="32759">MQLTPLSFDILRLIYPLPEKSPTRDRPLQVLALGISRSGTESLRQALIELGYDDCHHGFRYITDPTEILPWVRLVLTQRQGKQSKLTAEEFDKVLGDCRAVTDTPSCGFANELLDAYPDAKVILNYREDLDAWYRSADATVEKHNDFLTWWDWLLTFFDSRLFWNHQVTFFLFWRRLFEYDFKSNGKSCYLEHYAGLERRLNKEGRRYLKWKVEDDWDPLCYFLDKPVPNIPFPNGNTPSDFEARMARAYAESRANANRNLSIFVAVLVGTGVLLRAVPW</sequence>
<name>A0A6A6D306_ZASCE</name>
<reference evidence="1" key="1">
    <citation type="journal article" date="2020" name="Stud. Mycol.">
        <title>101 Dothideomycetes genomes: a test case for predicting lifestyles and emergence of pathogens.</title>
        <authorList>
            <person name="Haridas S."/>
            <person name="Albert R."/>
            <person name="Binder M."/>
            <person name="Bloem J."/>
            <person name="Labutti K."/>
            <person name="Salamov A."/>
            <person name="Andreopoulos B."/>
            <person name="Baker S."/>
            <person name="Barry K."/>
            <person name="Bills G."/>
            <person name="Bluhm B."/>
            <person name="Cannon C."/>
            <person name="Castanera R."/>
            <person name="Culley D."/>
            <person name="Daum C."/>
            <person name="Ezra D."/>
            <person name="Gonzalez J."/>
            <person name="Henrissat B."/>
            <person name="Kuo A."/>
            <person name="Liang C."/>
            <person name="Lipzen A."/>
            <person name="Lutzoni F."/>
            <person name="Magnuson J."/>
            <person name="Mondo S."/>
            <person name="Nolan M."/>
            <person name="Ohm R."/>
            <person name="Pangilinan J."/>
            <person name="Park H.-J."/>
            <person name="Ramirez L."/>
            <person name="Alfaro M."/>
            <person name="Sun H."/>
            <person name="Tritt A."/>
            <person name="Yoshinaga Y."/>
            <person name="Zwiers L.-H."/>
            <person name="Turgeon B."/>
            <person name="Goodwin S."/>
            <person name="Spatafora J."/>
            <person name="Crous P."/>
            <person name="Grigoriev I."/>
        </authorList>
    </citation>
    <scope>NUCLEOTIDE SEQUENCE</scope>
    <source>
        <strain evidence="1">ATCC 36951</strain>
    </source>
</reference>
<dbReference type="PANTHER" id="PTHR36978:SF8">
    <property type="entry name" value="NAD DEPENDENT EPIMERASE_DEHYDRATASE"/>
    <property type="match status" value="1"/>
</dbReference>
<dbReference type="InterPro" id="IPR027417">
    <property type="entry name" value="P-loop_NTPase"/>
</dbReference>